<evidence type="ECO:0000313" key="5">
    <source>
        <dbReference type="EMBL" id="GEP61262.1"/>
    </source>
</evidence>
<proteinExistence type="predicted"/>
<dbReference type="OrthoDB" id="5295469at2"/>
<dbReference type="InterPro" id="IPR050204">
    <property type="entry name" value="AraC_XylS_family_regulators"/>
</dbReference>
<dbReference type="InterPro" id="IPR009057">
    <property type="entry name" value="Homeodomain-like_sf"/>
</dbReference>
<dbReference type="PROSITE" id="PS01124">
    <property type="entry name" value="HTH_ARAC_FAMILY_2"/>
    <property type="match status" value="1"/>
</dbReference>
<dbReference type="Pfam" id="PF12833">
    <property type="entry name" value="HTH_18"/>
    <property type="match status" value="1"/>
</dbReference>
<organism evidence="5 6">
    <name type="scientific">Reyranella soli</name>
    <dbReference type="NCBI Taxonomy" id="1230389"/>
    <lineage>
        <taxon>Bacteria</taxon>
        <taxon>Pseudomonadati</taxon>
        <taxon>Pseudomonadota</taxon>
        <taxon>Alphaproteobacteria</taxon>
        <taxon>Hyphomicrobiales</taxon>
        <taxon>Reyranellaceae</taxon>
        <taxon>Reyranella</taxon>
    </lineage>
</organism>
<keyword evidence="1" id="KW-0805">Transcription regulation</keyword>
<dbReference type="Gene3D" id="1.10.10.60">
    <property type="entry name" value="Homeodomain-like"/>
    <property type="match status" value="1"/>
</dbReference>
<keyword evidence="3" id="KW-0804">Transcription</keyword>
<comment type="caution">
    <text evidence="5">The sequence shown here is derived from an EMBL/GenBank/DDBJ whole genome shotgun (WGS) entry which is preliminary data.</text>
</comment>
<reference evidence="5 6" key="1">
    <citation type="submission" date="2019-07" db="EMBL/GenBank/DDBJ databases">
        <title>Whole genome shotgun sequence of Reyranella soli NBRC 108950.</title>
        <authorList>
            <person name="Hosoyama A."/>
            <person name="Uohara A."/>
            <person name="Ohji S."/>
            <person name="Ichikawa N."/>
        </authorList>
    </citation>
    <scope>NUCLEOTIDE SEQUENCE [LARGE SCALE GENOMIC DNA]</scope>
    <source>
        <strain evidence="5 6">NBRC 108950</strain>
    </source>
</reference>
<evidence type="ECO:0000256" key="2">
    <source>
        <dbReference type="ARBA" id="ARBA00023125"/>
    </source>
</evidence>
<feature type="domain" description="HTH araC/xylS-type" evidence="4">
    <location>
        <begin position="221"/>
        <end position="322"/>
    </location>
</feature>
<dbReference type="EMBL" id="BKAJ01000210">
    <property type="protein sequence ID" value="GEP61262.1"/>
    <property type="molecule type" value="Genomic_DNA"/>
</dbReference>
<dbReference type="GO" id="GO:0003700">
    <property type="term" value="F:DNA-binding transcription factor activity"/>
    <property type="evidence" value="ECO:0007669"/>
    <property type="project" value="InterPro"/>
</dbReference>
<gene>
    <name evidence="5" type="ORF">RSO01_84280</name>
</gene>
<dbReference type="PANTHER" id="PTHR46796:SF6">
    <property type="entry name" value="ARAC SUBFAMILY"/>
    <property type="match status" value="1"/>
</dbReference>
<dbReference type="InterPro" id="IPR020449">
    <property type="entry name" value="Tscrpt_reg_AraC-type_HTH"/>
</dbReference>
<dbReference type="PANTHER" id="PTHR46796">
    <property type="entry name" value="HTH-TYPE TRANSCRIPTIONAL ACTIVATOR RHAS-RELATED"/>
    <property type="match status" value="1"/>
</dbReference>
<dbReference type="AlphaFoldDB" id="A0A512NQS3"/>
<name>A0A512NQS3_9HYPH</name>
<dbReference type="RefSeq" id="WP_147156575.1">
    <property type="nucleotide sequence ID" value="NZ_BKAJ01000210.1"/>
</dbReference>
<dbReference type="PRINTS" id="PR00032">
    <property type="entry name" value="HTHARAC"/>
</dbReference>
<keyword evidence="2" id="KW-0238">DNA-binding</keyword>
<dbReference type="InterPro" id="IPR018062">
    <property type="entry name" value="HTH_AraC-typ_CS"/>
</dbReference>
<accession>A0A512NQS3</accession>
<dbReference type="SUPFAM" id="SSF46689">
    <property type="entry name" value="Homeodomain-like"/>
    <property type="match status" value="1"/>
</dbReference>
<dbReference type="InterPro" id="IPR018060">
    <property type="entry name" value="HTH_AraC"/>
</dbReference>
<evidence type="ECO:0000259" key="4">
    <source>
        <dbReference type="PROSITE" id="PS01124"/>
    </source>
</evidence>
<dbReference type="PROSITE" id="PS00041">
    <property type="entry name" value="HTH_ARAC_FAMILY_1"/>
    <property type="match status" value="1"/>
</dbReference>
<sequence>MAPSASDFVSVRFSTDDLPDRDRHAFVREVLGRQILGAEITALTDGPVCSHFALTALPGLFFTSGENSGFRLERTRRDLADGKDDLFLSIQTAGVTIASQLGRERTFCPGEVTLLSGAETGFAAFPSASRLVSIALSRAALAPLVPGLDDALMRPLPSGSEALRLLASYLHELENGYALAVPELRRVVVGHVYDLAALVIGPGRDAAEAASARGLRAARVREILAVIRAGFPDPAFSLHRVARKVSLSPRYVQDLLHETGASFTELVLRLRLEKARTMLADPRNDRLKIIDVAYACGFNEVSYFNRSFRRQFGASPTALRANA</sequence>
<dbReference type="Proteomes" id="UP000321058">
    <property type="component" value="Unassembled WGS sequence"/>
</dbReference>
<dbReference type="SMART" id="SM00342">
    <property type="entry name" value="HTH_ARAC"/>
    <property type="match status" value="1"/>
</dbReference>
<keyword evidence="6" id="KW-1185">Reference proteome</keyword>
<dbReference type="GO" id="GO:0043565">
    <property type="term" value="F:sequence-specific DNA binding"/>
    <property type="evidence" value="ECO:0007669"/>
    <property type="project" value="InterPro"/>
</dbReference>
<evidence type="ECO:0000256" key="1">
    <source>
        <dbReference type="ARBA" id="ARBA00023015"/>
    </source>
</evidence>
<evidence type="ECO:0000256" key="3">
    <source>
        <dbReference type="ARBA" id="ARBA00023163"/>
    </source>
</evidence>
<protein>
    <submittedName>
        <fullName evidence="5">AraC family transcriptional regulator</fullName>
    </submittedName>
</protein>
<evidence type="ECO:0000313" key="6">
    <source>
        <dbReference type="Proteomes" id="UP000321058"/>
    </source>
</evidence>